<dbReference type="GO" id="GO:0005929">
    <property type="term" value="C:cilium"/>
    <property type="evidence" value="ECO:0007669"/>
    <property type="project" value="TreeGrafter"/>
</dbReference>
<evidence type="ECO:0000256" key="1">
    <source>
        <dbReference type="ARBA" id="ARBA00022737"/>
    </source>
</evidence>
<feature type="compositionally biased region" description="Basic and acidic residues" evidence="4">
    <location>
        <begin position="341"/>
        <end position="372"/>
    </location>
</feature>
<evidence type="ECO:0000313" key="6">
    <source>
        <dbReference type="EMBL" id="KAK3102978.1"/>
    </source>
</evidence>
<feature type="compositionally biased region" description="Basic residues" evidence="4">
    <location>
        <begin position="1047"/>
        <end position="1063"/>
    </location>
</feature>
<dbReference type="EMBL" id="VSWD01000005">
    <property type="protein sequence ID" value="KAK3102978.1"/>
    <property type="molecule type" value="Genomic_DNA"/>
</dbReference>
<reference evidence="6" key="1">
    <citation type="submission" date="2019-08" db="EMBL/GenBank/DDBJ databases">
        <title>The improved chromosome-level genome for the pearl oyster Pinctada fucata martensii using PacBio sequencing and Hi-C.</title>
        <authorList>
            <person name="Zheng Z."/>
        </authorList>
    </citation>
    <scope>NUCLEOTIDE SEQUENCE</scope>
    <source>
        <strain evidence="6">ZZ-2019</strain>
        <tissue evidence="6">Adductor muscle</tissue>
    </source>
</reference>
<feature type="compositionally biased region" description="Basic and acidic residues" evidence="4">
    <location>
        <begin position="263"/>
        <end position="332"/>
    </location>
</feature>
<feature type="region of interest" description="Disordered" evidence="4">
    <location>
        <begin position="1022"/>
        <end position="1197"/>
    </location>
</feature>
<dbReference type="GO" id="GO:0005874">
    <property type="term" value="C:microtubule"/>
    <property type="evidence" value="ECO:0007669"/>
    <property type="project" value="TreeGrafter"/>
</dbReference>
<dbReference type="Proteomes" id="UP001186944">
    <property type="component" value="Unassembled WGS sequence"/>
</dbReference>
<evidence type="ECO:0000256" key="4">
    <source>
        <dbReference type="SAM" id="MobiDB-lite"/>
    </source>
</evidence>
<protein>
    <recommendedName>
        <fullName evidence="5">CCDC66 domain-containing protein</fullName>
    </recommendedName>
</protein>
<keyword evidence="2" id="KW-1015">Disulfide bond</keyword>
<evidence type="ECO:0000259" key="5">
    <source>
        <dbReference type="Pfam" id="PF15236"/>
    </source>
</evidence>
<organism evidence="6 7">
    <name type="scientific">Pinctada imbricata</name>
    <name type="common">Atlantic pearl-oyster</name>
    <name type="synonym">Pinctada martensii</name>
    <dbReference type="NCBI Taxonomy" id="66713"/>
    <lineage>
        <taxon>Eukaryota</taxon>
        <taxon>Metazoa</taxon>
        <taxon>Spiralia</taxon>
        <taxon>Lophotrochozoa</taxon>
        <taxon>Mollusca</taxon>
        <taxon>Bivalvia</taxon>
        <taxon>Autobranchia</taxon>
        <taxon>Pteriomorphia</taxon>
        <taxon>Pterioida</taxon>
        <taxon>Pterioidea</taxon>
        <taxon>Pteriidae</taxon>
        <taxon>Pinctada</taxon>
    </lineage>
</organism>
<dbReference type="InterPro" id="IPR039183">
    <property type="entry name" value="CCD66"/>
</dbReference>
<feature type="region of interest" description="Disordered" evidence="4">
    <location>
        <begin position="430"/>
        <end position="653"/>
    </location>
</feature>
<feature type="domain" description="CCDC66" evidence="5">
    <location>
        <begin position="764"/>
        <end position="893"/>
    </location>
</feature>
<feature type="compositionally biased region" description="Polar residues" evidence="4">
    <location>
        <begin position="1171"/>
        <end position="1192"/>
    </location>
</feature>
<evidence type="ECO:0000256" key="3">
    <source>
        <dbReference type="SAM" id="Coils"/>
    </source>
</evidence>
<feature type="compositionally biased region" description="Basic and acidic residues" evidence="4">
    <location>
        <begin position="967"/>
        <end position="981"/>
    </location>
</feature>
<feature type="compositionally biased region" description="Basic and acidic residues" evidence="4">
    <location>
        <begin position="100"/>
        <end position="113"/>
    </location>
</feature>
<dbReference type="InterPro" id="IPR000884">
    <property type="entry name" value="TSP1_rpt"/>
</dbReference>
<sequence>MILLKEIGNSGDSNENFWKLPVIINLKLRWNYMLPLFYQIYMCIVDLLPKIFPNVESLPNSTGPDPIPKLLRKIIDILGLVFETNQNPIKLKAVDKPQNKNKDFKYKGRDQQYRIRNHPRNLDRISPERDNILKPIAQNGVMEDDTEEKPKKPQKNFIQRNRDKAGLKQAKGKKSAKKEDPNDKTVTLTQEQLNAILASVGQVASGEEDKLKISIDEGNGITIESPRRNDEDDRDRHGKNDRKTTKSRKGKKEEDSIYSLLQKDTHRSHRDEDERISDRREKKHVEREDTDDVLLRKLKERFAPELDKKSREHESRGRYSPDRDRDDSVERSRKSRRDKGKSRERYRDDSRDRYDDNDRGSRDRYRNEDKGSRERHKKERDVKNEIDIKTVTAKQPDVLTPRDVVGVPLGLSWKHMTVAERRRLMLARDKAQVEEEKREGEAVKAKWSELQQKDSGDNRDKHRKSKPSRSRERSLERTPESDISRDRYDRREKSRDRHDRSRDRRDRSRDRGDRSRDRHYRRSRTPSPADDDHRTTDSFPLSDSKSLPTLTFAEKKKLQWERERAESAAREAGYHPWGKPGAGAPLRTRSGKVAADYKSRQDGSYSPIEEEENEEHRSKQEKKREEEPRRKSDQSRKRKHERAEHAQQDGSNVIMQSQSHVPAAMRSSFVFGGLAPSTDIQENIKEEERKQWIKELDRQREEKRIAQMKELETNRGQPSTWADKFSKDHKPLGLPEQPRIQDKEDIVDTGRVSSAPGAVQNPDDDDDERSYIRGQNVFIDPVTRKELEEKRQRQMEHQKAIMEQVQERQRQKQQEKERKMREDMEEENKLKAERERLQRQQEIEMNKVKMKEMKRQEEVEKLKATMDEAHEQALREKYNRKMQHLEQGGHDVSHLKANLAAKLTPREEANYVEPTHVPGLNLDLSPRAVPMVTTGHMTQKDMVMEPLYTENRVLTPSRYRRSQGSSPKREFGTQTGMKHDANVNPELGDDESLEKQVASLVQGREVTDIGIMYKIVNGKRVRVKSAPKEERQSYTNRTDATRDEHAFKKKRPEKLPIKGRKKWNFQNKELKRPVKQSERDPFYEKRQKERIQRQEKRKQELLQLVEKNLDRIPTERPNRTPGSSRSHSPMSEGGRTPRSVNRQPSTRRTKSHSPDLRGDTRLLDRSLSPVHRSQSPPASHRSITPQIFSQRGRSPPIPALRHRHYNEGPDVLKVEHNALVPVTRISNTKYGDTDPLEIPVGNSDFVPFTRTIDILDPALATQPMPVSREATQVENARKAYIKGMKPGNYGNRVDMYQDRMRMPNETRVKDPILNPSLVKDHPTHRQDMILQQLSSLKEHGPDMHVSGTKPSSVILSLNNVIWPKSDFTCFRKLCFSIFTGDFTCFRKLCFSIFTGDFTCFRKLCFSIFTGDFTCYRKLCFSIFTGDFTCFRKLCFSIFTGDFTCFRKLCFSIFTGDFTCFRKLCFSIFTGDFTCFRKLCFSIFTGDFTCFRKLCFSIFTGDFTCFRKLCFSIFTGDFTCFRKLCFSIFTGDFTCFRKLCFSIFTGDFTCYRKLCFSIFTGDFTCFRKLCFSIFTGDFTCYRKLCFSIFTGDFTCFRKFRTKRGKEFCKGPVRKKNKYPNAEKCCAKRGKGFAMEISVLTGVTGVHVAPHVAPAGGHVIECVMTATKITLKTVQSEPCMQNFYCPVDGNWGPWFAWTPCSDSCGGGTRKRERRCNYPPPTHGGRDCPGDREKEESCNEEPCAVDGNWGPWTRYSQCSATCGTGTMVRTRDCDDPAPQYGGKNCRGQSIYTRRCKSRECPLHGGWSLWGSWSECSVTCDTGVVTRRRTCDSPRPLFGGRDCEGSDTDTRGCFTNKKCPVHGGWTKWSDYGRCNANRCEKGFQMRSRSCTNPRPRHRGRPCRGRSYERSECINDDNCPSESFEVRECKDVQPCNPYSEVISESK</sequence>
<feature type="compositionally biased region" description="Basic and acidic residues" evidence="4">
    <location>
        <begin position="469"/>
        <end position="516"/>
    </location>
</feature>
<feature type="compositionally biased region" description="Basic and acidic residues" evidence="4">
    <location>
        <begin position="379"/>
        <end position="388"/>
    </location>
</feature>
<keyword evidence="1" id="KW-0677">Repeat</keyword>
<keyword evidence="7" id="KW-1185">Reference proteome</keyword>
<feature type="compositionally biased region" description="Basic and acidic residues" evidence="4">
    <location>
        <begin position="1107"/>
        <end position="1118"/>
    </location>
</feature>
<feature type="compositionally biased region" description="Basic and acidic residues" evidence="4">
    <location>
        <begin position="225"/>
        <end position="244"/>
    </location>
</feature>
<feature type="compositionally biased region" description="Basic and acidic residues" evidence="4">
    <location>
        <begin position="1152"/>
        <end position="1164"/>
    </location>
</feature>
<evidence type="ECO:0000256" key="2">
    <source>
        <dbReference type="ARBA" id="ARBA00023157"/>
    </source>
</evidence>
<comment type="caution">
    <text evidence="6">The sequence shown here is derived from an EMBL/GenBank/DDBJ whole genome shotgun (WGS) entry which is preliminary data.</text>
</comment>
<dbReference type="InterPro" id="IPR036383">
    <property type="entry name" value="TSP1_rpt_sf"/>
</dbReference>
<feature type="compositionally biased region" description="Basic and acidic residues" evidence="4">
    <location>
        <begin position="614"/>
        <end position="647"/>
    </location>
</feature>
<dbReference type="SUPFAM" id="SSF82895">
    <property type="entry name" value="TSP-1 type 1 repeat"/>
    <property type="match status" value="4"/>
</dbReference>
<feature type="compositionally biased region" description="Basic and acidic residues" evidence="4">
    <location>
        <begin position="1068"/>
        <end position="1100"/>
    </location>
</feature>
<dbReference type="GO" id="GO:0060271">
    <property type="term" value="P:cilium assembly"/>
    <property type="evidence" value="ECO:0007669"/>
    <property type="project" value="TreeGrafter"/>
</dbReference>
<dbReference type="GO" id="GO:0008017">
    <property type="term" value="F:microtubule binding"/>
    <property type="evidence" value="ECO:0007669"/>
    <property type="project" value="TreeGrafter"/>
</dbReference>
<feature type="compositionally biased region" description="Basic and acidic residues" evidence="4">
    <location>
        <begin position="553"/>
        <end position="573"/>
    </location>
</feature>
<dbReference type="InterPro" id="IPR040467">
    <property type="entry name" value="CCDC66_dom"/>
</dbReference>
<feature type="compositionally biased region" description="Basic and acidic residues" evidence="4">
    <location>
        <begin position="782"/>
        <end position="830"/>
    </location>
</feature>
<gene>
    <name evidence="6" type="ORF">FSP39_015470</name>
</gene>
<feature type="region of interest" description="Disordered" evidence="4">
    <location>
        <begin position="202"/>
        <end position="389"/>
    </location>
</feature>
<dbReference type="Gene3D" id="2.20.100.10">
    <property type="entry name" value="Thrombospondin type-1 (TSP1) repeat"/>
    <property type="match status" value="4"/>
</dbReference>
<name>A0AA89C7R3_PINIB</name>
<feature type="compositionally biased region" description="Polar residues" evidence="4">
    <location>
        <begin position="537"/>
        <end position="549"/>
    </location>
</feature>
<feature type="compositionally biased region" description="Basic and acidic residues" evidence="4">
    <location>
        <begin position="120"/>
        <end position="132"/>
    </location>
</feature>
<feature type="region of interest" description="Disordered" evidence="4">
    <location>
        <begin position="958"/>
        <end position="990"/>
    </location>
</feature>
<feature type="coiled-coil region" evidence="3">
    <location>
        <begin position="682"/>
        <end position="709"/>
    </location>
</feature>
<dbReference type="FunFam" id="2.20.100.10:FF:000001">
    <property type="entry name" value="semaphorin-5A isoform X1"/>
    <property type="match status" value="2"/>
</dbReference>
<accession>A0AA89C7R3</accession>
<evidence type="ECO:0000313" key="7">
    <source>
        <dbReference type="Proteomes" id="UP001186944"/>
    </source>
</evidence>
<feature type="compositionally biased region" description="Basic and acidic residues" evidence="4">
    <location>
        <begin position="430"/>
        <end position="460"/>
    </location>
</feature>
<dbReference type="Pfam" id="PF00090">
    <property type="entry name" value="TSP_1"/>
    <property type="match status" value="4"/>
</dbReference>
<dbReference type="FunFam" id="2.20.100.10:FF:000007">
    <property type="entry name" value="Thrombospondin 1"/>
    <property type="match status" value="1"/>
</dbReference>
<feature type="compositionally biased region" description="Basic and acidic residues" evidence="4">
    <location>
        <begin position="739"/>
        <end position="748"/>
    </location>
</feature>
<dbReference type="Pfam" id="PF15236">
    <property type="entry name" value="CCDC66"/>
    <property type="match status" value="1"/>
</dbReference>
<dbReference type="SMART" id="SM00209">
    <property type="entry name" value="TSP1"/>
    <property type="match status" value="4"/>
</dbReference>
<dbReference type="FunFam" id="2.20.100.10:FF:000080">
    <property type="entry name" value="SCO-spondin"/>
    <property type="match status" value="1"/>
</dbReference>
<dbReference type="PANTHER" id="PTHR22736:SF2">
    <property type="entry name" value="COILED-COIL DOMAIN-CONTAINING PROTEIN 66"/>
    <property type="match status" value="1"/>
</dbReference>
<dbReference type="PANTHER" id="PTHR22736">
    <property type="entry name" value="COILED-COIL DOMAIN-CONTAINING PROTEIN 66"/>
    <property type="match status" value="1"/>
</dbReference>
<proteinExistence type="predicted"/>
<dbReference type="PROSITE" id="PS50092">
    <property type="entry name" value="TSP1"/>
    <property type="match status" value="4"/>
</dbReference>
<keyword evidence="3" id="KW-0175">Coiled coil</keyword>
<feature type="compositionally biased region" description="Polar residues" evidence="4">
    <location>
        <begin position="1120"/>
        <end position="1129"/>
    </location>
</feature>
<feature type="region of interest" description="Disordered" evidence="4">
    <location>
        <begin position="100"/>
        <end position="185"/>
    </location>
</feature>
<feature type="region of interest" description="Disordered" evidence="4">
    <location>
        <begin position="709"/>
        <end position="830"/>
    </location>
</feature>